<dbReference type="FunFam" id="3.90.960.10:FF:000005">
    <property type="entry name" value="Putative prolyl-tRNA synthetase"/>
    <property type="match status" value="1"/>
</dbReference>
<comment type="similarity">
    <text evidence="1">Belongs to the PRORSD1 family.</text>
</comment>
<feature type="domain" description="YbaK/aminoacyl-tRNA synthetase-associated" evidence="2">
    <location>
        <begin position="23"/>
        <end position="148"/>
    </location>
</feature>
<dbReference type="AlphaFoldDB" id="A0A8J7W7I6"/>
<sequence>MDQKQKVYQFLNSKEISFQVIDHPAVFTIDEMEQLTEIENKKDVVKNLFLRDGKGKRHFLVVMCHNKKADLKEIRSQLGCSSLSFASEDSLHKCLKLTKGAVTPMGILNDEACHVEVVFDEDLQEKKRMGIHPNDNSATIMISFSDLYRVILDHGNQVFFIKI</sequence>
<accession>A0A8J7W7I6</accession>
<dbReference type="InterPro" id="IPR040285">
    <property type="entry name" value="ProX/PRXD1"/>
</dbReference>
<dbReference type="PANTHER" id="PTHR31423">
    <property type="entry name" value="YBAK DOMAIN-CONTAINING PROTEIN"/>
    <property type="match status" value="1"/>
</dbReference>
<evidence type="ECO:0000256" key="1">
    <source>
        <dbReference type="ARBA" id="ARBA00010201"/>
    </source>
</evidence>
<dbReference type="RefSeq" id="WP_227020506.1">
    <property type="nucleotide sequence ID" value="NZ_JAGSND010000026.1"/>
</dbReference>
<evidence type="ECO:0000313" key="3">
    <source>
        <dbReference type="EMBL" id="MBR0600391.1"/>
    </source>
</evidence>
<comment type="caution">
    <text evidence="3">The sequence shown here is derived from an EMBL/GenBank/DDBJ whole genome shotgun (WGS) entry which is preliminary data.</text>
</comment>
<dbReference type="EMBL" id="JAGSND010000026">
    <property type="protein sequence ID" value="MBR0600391.1"/>
    <property type="molecule type" value="Genomic_DNA"/>
</dbReference>
<dbReference type="InterPro" id="IPR007214">
    <property type="entry name" value="YbaK/aa-tRNA-synth-assoc-dom"/>
</dbReference>
<proteinExistence type="inferred from homology"/>
<name>A0A8J7W7I6_9FIRM</name>
<dbReference type="InterPro" id="IPR036754">
    <property type="entry name" value="YbaK/aa-tRNA-synt-asso_dom_sf"/>
</dbReference>
<evidence type="ECO:0000259" key="2">
    <source>
        <dbReference type="Pfam" id="PF04073"/>
    </source>
</evidence>
<dbReference type="Pfam" id="PF04073">
    <property type="entry name" value="tRNA_edit"/>
    <property type="match status" value="1"/>
</dbReference>
<gene>
    <name evidence="3" type="ORF">KCX82_21210</name>
</gene>
<dbReference type="PANTHER" id="PTHR31423:SF3">
    <property type="entry name" value="PROLYL-TRNA SYNTHETASE ASSOCIATED DOMAIN-CONTAINING PROTEIN 1-RELATED"/>
    <property type="match status" value="1"/>
</dbReference>
<dbReference type="Proteomes" id="UP000675664">
    <property type="component" value="Unassembled WGS sequence"/>
</dbReference>
<organism evidence="3 4">
    <name type="scientific">Sinanaerobacter chloroacetimidivorans</name>
    <dbReference type="NCBI Taxonomy" id="2818044"/>
    <lineage>
        <taxon>Bacteria</taxon>
        <taxon>Bacillati</taxon>
        <taxon>Bacillota</taxon>
        <taxon>Clostridia</taxon>
        <taxon>Peptostreptococcales</taxon>
        <taxon>Anaerovoracaceae</taxon>
        <taxon>Sinanaerobacter</taxon>
    </lineage>
</organism>
<dbReference type="Gene3D" id="3.90.960.10">
    <property type="entry name" value="YbaK/aminoacyl-tRNA synthetase-associated domain"/>
    <property type="match status" value="1"/>
</dbReference>
<reference evidence="3" key="1">
    <citation type="submission" date="2021-04" db="EMBL/GenBank/DDBJ databases">
        <title>Sinoanaerobacter chloroacetimidivorans sp. nov., an obligate anaerobic bacterium isolated from anaerobic sludge.</title>
        <authorList>
            <person name="Bao Y."/>
        </authorList>
    </citation>
    <scope>NUCLEOTIDE SEQUENCE</scope>
    <source>
        <strain evidence="3">BAD-6</strain>
    </source>
</reference>
<reference evidence="3" key="2">
    <citation type="submission" date="2021-04" db="EMBL/GenBank/DDBJ databases">
        <authorList>
            <person name="Liu J."/>
        </authorList>
    </citation>
    <scope>NUCLEOTIDE SEQUENCE</scope>
    <source>
        <strain evidence="3">BAD-6</strain>
    </source>
</reference>
<dbReference type="CDD" id="cd04335">
    <property type="entry name" value="PrdX_deacylase"/>
    <property type="match status" value="1"/>
</dbReference>
<dbReference type="SUPFAM" id="SSF55826">
    <property type="entry name" value="YbaK/ProRS associated domain"/>
    <property type="match status" value="1"/>
</dbReference>
<evidence type="ECO:0000313" key="4">
    <source>
        <dbReference type="Proteomes" id="UP000675664"/>
    </source>
</evidence>
<protein>
    <submittedName>
        <fullName evidence="3">Prolyl-tRNA synthetase associated domain-containing protein</fullName>
    </submittedName>
</protein>
<keyword evidence="4" id="KW-1185">Reference proteome</keyword>
<dbReference type="GO" id="GO:0002161">
    <property type="term" value="F:aminoacyl-tRNA deacylase activity"/>
    <property type="evidence" value="ECO:0007669"/>
    <property type="project" value="InterPro"/>
</dbReference>